<dbReference type="AlphaFoldDB" id="A0A6M0H1C8"/>
<gene>
    <name evidence="3" type="ORF">G3M99_03945</name>
</gene>
<organism evidence="3 4">
    <name type="scientific">Clostridium senegalense</name>
    <dbReference type="NCBI Taxonomy" id="1465809"/>
    <lineage>
        <taxon>Bacteria</taxon>
        <taxon>Bacillati</taxon>
        <taxon>Bacillota</taxon>
        <taxon>Clostridia</taxon>
        <taxon>Eubacteriales</taxon>
        <taxon>Clostridiaceae</taxon>
        <taxon>Clostridium</taxon>
    </lineage>
</organism>
<proteinExistence type="predicted"/>
<keyword evidence="2" id="KW-0812">Transmembrane</keyword>
<keyword evidence="1" id="KW-0175">Coiled coil</keyword>
<protein>
    <submittedName>
        <fullName evidence="3">Erythromycin esterase family protein</fullName>
    </submittedName>
</protein>
<reference evidence="3 4" key="1">
    <citation type="submission" date="2020-02" db="EMBL/GenBank/DDBJ databases">
        <title>Genome assembly of a novel Clostridium senegalense strain.</title>
        <authorList>
            <person name="Gupta T.B."/>
            <person name="Jauregui R."/>
            <person name="Maclean P."/>
            <person name="Nawarathana A."/>
            <person name="Brightwell G."/>
        </authorList>
    </citation>
    <scope>NUCLEOTIDE SEQUENCE [LARGE SCALE GENOMIC DNA]</scope>
    <source>
        <strain evidence="3 4">AGRFS4</strain>
    </source>
</reference>
<comment type="caution">
    <text evidence="3">The sequence shown here is derived from an EMBL/GenBank/DDBJ whole genome shotgun (WGS) entry which is preliminary data.</text>
</comment>
<dbReference type="Proteomes" id="UP000481872">
    <property type="component" value="Unassembled WGS sequence"/>
</dbReference>
<feature type="transmembrane region" description="Helical" evidence="2">
    <location>
        <begin position="6"/>
        <end position="25"/>
    </location>
</feature>
<keyword evidence="2" id="KW-0472">Membrane</keyword>
<keyword evidence="2" id="KW-1133">Transmembrane helix</keyword>
<evidence type="ECO:0000313" key="3">
    <source>
        <dbReference type="EMBL" id="NEU04018.1"/>
    </source>
</evidence>
<accession>A0A6M0H1C8</accession>
<name>A0A6M0H1C8_9CLOT</name>
<keyword evidence="4" id="KW-1185">Reference proteome</keyword>
<dbReference type="EMBL" id="JAAGPU010000004">
    <property type="protein sequence ID" value="NEU04018.1"/>
    <property type="molecule type" value="Genomic_DNA"/>
</dbReference>
<evidence type="ECO:0000256" key="1">
    <source>
        <dbReference type="SAM" id="Coils"/>
    </source>
</evidence>
<dbReference type="SUPFAM" id="SSF159501">
    <property type="entry name" value="EreA/ChaN-like"/>
    <property type="match status" value="1"/>
</dbReference>
<sequence>MKKKGVIIWIIIIIIAIGMGIIYNMPINNVNYVKKNSRELKINDINDNKDLDLILDNIKDKNIVFTNETHGMKENTYIKEKFINYLMDNWNLKYFFVENGYAECSFINEYLQTGDEKLLNDIFNNFFNIVYTEDEKQVLKKIYLKNKELPDEKKLKFVGIEAIESYNGVKFYFNNILEKYNNLPKEQIAKIEKILECNEKEELYTERSNEYIKAIEEFENDIKENNEAYIKHLNKEEVFNIEFILNNLKNMSQIGNPEKGGPYVNKEFYETRDKLSYENIISIYDHFGEGKTYIHYGIAHAYQSQFNGVKFLAKNLNDDLKFNGKIYSINTVYEEGERFNNFSYETERYNSITTELQNTLKDAGIENSNRIIPLDNKKSPYKKKMYKELFELQYAYGDEEMFKNDKGVTTDFFQAEIVIKNPRPIEWNDEEFFKELRK</sequence>
<dbReference type="RefSeq" id="WP_199869263.1">
    <property type="nucleotide sequence ID" value="NZ_JAAGPU010000004.1"/>
</dbReference>
<feature type="coiled-coil region" evidence="1">
    <location>
        <begin position="208"/>
        <end position="235"/>
    </location>
</feature>
<evidence type="ECO:0000313" key="4">
    <source>
        <dbReference type="Proteomes" id="UP000481872"/>
    </source>
</evidence>
<evidence type="ECO:0000256" key="2">
    <source>
        <dbReference type="SAM" id="Phobius"/>
    </source>
</evidence>